<evidence type="ECO:0000313" key="2">
    <source>
        <dbReference type="EMBL" id="KAJ4848531.1"/>
    </source>
</evidence>
<dbReference type="Gene3D" id="2.80.10.50">
    <property type="match status" value="1"/>
</dbReference>
<reference evidence="2" key="2">
    <citation type="journal article" date="2023" name="Plants (Basel)">
        <title>Annotation of the Turnera subulata (Passifloraceae) Draft Genome Reveals the S-Locus Evolved after the Divergence of Turneroideae from Passifloroideae in a Stepwise Manner.</title>
        <authorList>
            <person name="Henning P.M."/>
            <person name="Roalson E.H."/>
            <person name="Mir W."/>
            <person name="McCubbin A.G."/>
            <person name="Shore J.S."/>
        </authorList>
    </citation>
    <scope>NUCLEOTIDE SEQUENCE</scope>
    <source>
        <strain evidence="2">F60SS</strain>
    </source>
</reference>
<gene>
    <name evidence="2" type="ORF">Tsubulata_027014</name>
</gene>
<evidence type="ECO:0000256" key="1">
    <source>
        <dbReference type="SAM" id="Coils"/>
    </source>
</evidence>
<keyword evidence="1" id="KW-0175">Coiled coil</keyword>
<dbReference type="AlphaFoldDB" id="A0A9Q0GEZ9"/>
<dbReference type="InterPro" id="IPR035992">
    <property type="entry name" value="Ricin_B-like_lectins"/>
</dbReference>
<accession>A0A9Q0GEZ9</accession>
<dbReference type="PROSITE" id="PS50231">
    <property type="entry name" value="RICIN_B_LECTIN"/>
    <property type="match status" value="1"/>
</dbReference>
<evidence type="ECO:0000313" key="3">
    <source>
        <dbReference type="Proteomes" id="UP001141552"/>
    </source>
</evidence>
<comment type="caution">
    <text evidence="2">The sequence shown here is derived from an EMBL/GenBank/DDBJ whole genome shotgun (WGS) entry which is preliminary data.</text>
</comment>
<dbReference type="Proteomes" id="UP001141552">
    <property type="component" value="Unassembled WGS sequence"/>
</dbReference>
<protein>
    <recommendedName>
        <fullName evidence="4">Ricin B lectin domain-containing protein</fullName>
    </recommendedName>
</protein>
<dbReference type="EMBL" id="JAKUCV010000884">
    <property type="protein sequence ID" value="KAJ4848531.1"/>
    <property type="molecule type" value="Genomic_DNA"/>
</dbReference>
<name>A0A9Q0GEZ9_9ROSI</name>
<dbReference type="SUPFAM" id="SSF50370">
    <property type="entry name" value="Ricin B-like lectins"/>
    <property type="match status" value="1"/>
</dbReference>
<evidence type="ECO:0008006" key="4">
    <source>
        <dbReference type="Google" id="ProtNLM"/>
    </source>
</evidence>
<keyword evidence="3" id="KW-1185">Reference proteome</keyword>
<feature type="coiled-coil region" evidence="1">
    <location>
        <begin position="21"/>
        <end position="48"/>
    </location>
</feature>
<dbReference type="OrthoDB" id="1642280at2759"/>
<sequence length="227" mass="25417">MNAENCWDAFSQAVVNAQPNGDLKEDDKKRIEEKLNQLLEQGEQLVVNTVLDILVFGFLALLKFSKPKSPHGSPTRALLDVPITIMQQQEYYSRNTNWTVNEEEEITTSISGPNGLCVDVPGGWYYNAAELILWTWRNGACLTYDEAPSRYKPSVEGRVFVEECSASSRYQRWEITGDGGIMNTGTKVFLTVTKDEDEDGGGNYRLTAQDLNNQALSAQSFRFLVSG</sequence>
<organism evidence="2 3">
    <name type="scientific">Turnera subulata</name>
    <dbReference type="NCBI Taxonomy" id="218843"/>
    <lineage>
        <taxon>Eukaryota</taxon>
        <taxon>Viridiplantae</taxon>
        <taxon>Streptophyta</taxon>
        <taxon>Embryophyta</taxon>
        <taxon>Tracheophyta</taxon>
        <taxon>Spermatophyta</taxon>
        <taxon>Magnoliopsida</taxon>
        <taxon>eudicotyledons</taxon>
        <taxon>Gunneridae</taxon>
        <taxon>Pentapetalae</taxon>
        <taxon>rosids</taxon>
        <taxon>fabids</taxon>
        <taxon>Malpighiales</taxon>
        <taxon>Passifloraceae</taxon>
        <taxon>Turnera</taxon>
    </lineage>
</organism>
<reference evidence="2" key="1">
    <citation type="submission" date="2022-02" db="EMBL/GenBank/DDBJ databases">
        <authorList>
            <person name="Henning P.M."/>
            <person name="McCubbin A.G."/>
            <person name="Shore J.S."/>
        </authorList>
    </citation>
    <scope>NUCLEOTIDE SEQUENCE</scope>
    <source>
        <strain evidence="2">F60SS</strain>
        <tissue evidence="2">Leaves</tissue>
    </source>
</reference>
<proteinExistence type="predicted"/>